<proteinExistence type="predicted"/>
<dbReference type="PROSITE" id="PS51205">
    <property type="entry name" value="VPS9"/>
    <property type="match status" value="1"/>
</dbReference>
<dbReference type="InterPro" id="IPR003123">
    <property type="entry name" value="VPS9"/>
</dbReference>
<dbReference type="STRING" id="109376.A0A0D3CIA2"/>
<evidence type="ECO:0000256" key="1">
    <source>
        <dbReference type="SAM" id="Coils"/>
    </source>
</evidence>
<keyword evidence="1" id="KW-0175">Coiled coil</keyword>
<dbReference type="eggNOG" id="KOG2319">
    <property type="taxonomic scope" value="Eukaryota"/>
</dbReference>
<feature type="coiled-coil region" evidence="1">
    <location>
        <begin position="73"/>
        <end position="100"/>
    </location>
</feature>
<accession>A0A0D3CIA2</accession>
<keyword evidence="5" id="KW-1185">Reference proteome</keyword>
<evidence type="ECO:0000256" key="2">
    <source>
        <dbReference type="SAM" id="MobiDB-lite"/>
    </source>
</evidence>
<sequence>MSLTARIRNEMKRRMSCIEDDGSVLFIGANPPQLHSNLLYVQRYRRESKLIGEAAYFFINILSAESFISNIDAKSLSMDEAEFEKNLESARARISGLSSQPTAPPPLCDDDIVNANSEIPMKKVESVSDLEDKGAAMLLKDTKANKISQEYPYLFANAGLGDAATTSLASSSTPPLQALSGFDTAKEPEDEHTTSS</sequence>
<feature type="region of interest" description="Disordered" evidence="2">
    <location>
        <begin position="165"/>
        <end position="196"/>
    </location>
</feature>
<name>A0A0D3CIA2_BRAOL</name>
<dbReference type="GO" id="GO:0030139">
    <property type="term" value="C:endocytic vesicle"/>
    <property type="evidence" value="ECO:0007669"/>
    <property type="project" value="TreeGrafter"/>
</dbReference>
<feature type="domain" description="VPS9" evidence="3">
    <location>
        <begin position="1"/>
        <end position="77"/>
    </location>
</feature>
<dbReference type="Gramene" id="Bo5g113510.1">
    <property type="protein sequence ID" value="Bo5g113510.1"/>
    <property type="gene ID" value="Bo5g113510"/>
</dbReference>
<dbReference type="PANTHER" id="PTHR23101">
    <property type="entry name" value="RAB GDP/GTP EXCHANGE FACTOR"/>
    <property type="match status" value="1"/>
</dbReference>
<organism evidence="4 5">
    <name type="scientific">Brassica oleracea var. oleracea</name>
    <dbReference type="NCBI Taxonomy" id="109376"/>
    <lineage>
        <taxon>Eukaryota</taxon>
        <taxon>Viridiplantae</taxon>
        <taxon>Streptophyta</taxon>
        <taxon>Embryophyta</taxon>
        <taxon>Tracheophyta</taxon>
        <taxon>Spermatophyta</taxon>
        <taxon>Magnoliopsida</taxon>
        <taxon>eudicotyledons</taxon>
        <taxon>Gunneridae</taxon>
        <taxon>Pentapetalae</taxon>
        <taxon>rosids</taxon>
        <taxon>malvids</taxon>
        <taxon>Brassicales</taxon>
        <taxon>Brassicaceae</taxon>
        <taxon>Brassiceae</taxon>
        <taxon>Brassica</taxon>
    </lineage>
</organism>
<dbReference type="GO" id="GO:0005085">
    <property type="term" value="F:guanyl-nucleotide exchange factor activity"/>
    <property type="evidence" value="ECO:0007669"/>
    <property type="project" value="InterPro"/>
</dbReference>
<evidence type="ECO:0000313" key="4">
    <source>
        <dbReference type="EnsemblPlants" id="Bo5g113510.1"/>
    </source>
</evidence>
<dbReference type="EnsemblPlants" id="Bo5g113510.1">
    <property type="protein sequence ID" value="Bo5g113510.1"/>
    <property type="gene ID" value="Bo5g113510"/>
</dbReference>
<dbReference type="InterPro" id="IPR037191">
    <property type="entry name" value="VPS9_dom_sf"/>
</dbReference>
<evidence type="ECO:0000313" key="5">
    <source>
        <dbReference type="Proteomes" id="UP000032141"/>
    </source>
</evidence>
<dbReference type="HOGENOM" id="CLU_1391964_0_0_1"/>
<reference evidence="4 5" key="1">
    <citation type="journal article" date="2014" name="Genome Biol.">
        <title>Transcriptome and methylome profiling reveals relics of genome dominance in the mesopolyploid Brassica oleracea.</title>
        <authorList>
            <person name="Parkin I.A."/>
            <person name="Koh C."/>
            <person name="Tang H."/>
            <person name="Robinson S.J."/>
            <person name="Kagale S."/>
            <person name="Clarke W.E."/>
            <person name="Town C.D."/>
            <person name="Nixon J."/>
            <person name="Krishnakumar V."/>
            <person name="Bidwell S.L."/>
            <person name="Denoeud F."/>
            <person name="Belcram H."/>
            <person name="Links M.G."/>
            <person name="Just J."/>
            <person name="Clarke C."/>
            <person name="Bender T."/>
            <person name="Huebert T."/>
            <person name="Mason A.S."/>
            <person name="Pires J.C."/>
            <person name="Barker G."/>
            <person name="Moore J."/>
            <person name="Walley P.G."/>
            <person name="Manoli S."/>
            <person name="Batley J."/>
            <person name="Edwards D."/>
            <person name="Nelson M.N."/>
            <person name="Wang X."/>
            <person name="Paterson A.H."/>
            <person name="King G."/>
            <person name="Bancroft I."/>
            <person name="Chalhoub B."/>
            <person name="Sharpe A.G."/>
        </authorList>
    </citation>
    <scope>NUCLEOTIDE SEQUENCE</scope>
    <source>
        <strain evidence="4 5">cv. TO1000</strain>
    </source>
</reference>
<dbReference type="Gene3D" id="1.20.1050.80">
    <property type="entry name" value="VPS9 domain"/>
    <property type="match status" value="1"/>
</dbReference>
<dbReference type="GO" id="GO:0005829">
    <property type="term" value="C:cytosol"/>
    <property type="evidence" value="ECO:0007669"/>
    <property type="project" value="TreeGrafter"/>
</dbReference>
<dbReference type="SUPFAM" id="SSF109993">
    <property type="entry name" value="VPS9 domain"/>
    <property type="match status" value="1"/>
</dbReference>
<dbReference type="InterPro" id="IPR045046">
    <property type="entry name" value="Vps9-like"/>
</dbReference>
<evidence type="ECO:0000259" key="3">
    <source>
        <dbReference type="PROSITE" id="PS51205"/>
    </source>
</evidence>
<dbReference type="Pfam" id="PF02204">
    <property type="entry name" value="VPS9"/>
    <property type="match status" value="1"/>
</dbReference>
<feature type="compositionally biased region" description="Basic and acidic residues" evidence="2">
    <location>
        <begin position="184"/>
        <end position="196"/>
    </location>
</feature>
<dbReference type="GO" id="GO:0031267">
    <property type="term" value="F:small GTPase binding"/>
    <property type="evidence" value="ECO:0007669"/>
    <property type="project" value="TreeGrafter"/>
</dbReference>
<dbReference type="GO" id="GO:0016192">
    <property type="term" value="P:vesicle-mediated transport"/>
    <property type="evidence" value="ECO:0007669"/>
    <property type="project" value="InterPro"/>
</dbReference>
<dbReference type="Proteomes" id="UP000032141">
    <property type="component" value="Chromosome C5"/>
</dbReference>
<protein>
    <recommendedName>
        <fullName evidence="3">VPS9 domain-containing protein</fullName>
    </recommendedName>
</protein>
<reference evidence="4" key="2">
    <citation type="submission" date="2015-03" db="UniProtKB">
        <authorList>
            <consortium name="EnsemblPlants"/>
        </authorList>
    </citation>
    <scope>IDENTIFICATION</scope>
</reference>
<dbReference type="PANTHER" id="PTHR23101:SF25">
    <property type="entry name" value="GTPASE-ACTIVATING PROTEIN AND VPS9 DOMAIN-CONTAINING PROTEIN 1"/>
    <property type="match status" value="1"/>
</dbReference>
<dbReference type="AlphaFoldDB" id="A0A0D3CIA2"/>
<feature type="compositionally biased region" description="Low complexity" evidence="2">
    <location>
        <begin position="165"/>
        <end position="180"/>
    </location>
</feature>